<dbReference type="EMBL" id="HG994355">
    <property type="protein sequence ID" value="CAF2150597.1"/>
    <property type="molecule type" value="Genomic_DNA"/>
</dbReference>
<name>A0A816XTU0_BRANA</name>
<reference evidence="1" key="1">
    <citation type="submission" date="2021-01" db="EMBL/GenBank/DDBJ databases">
        <authorList>
            <consortium name="Genoscope - CEA"/>
            <person name="William W."/>
        </authorList>
    </citation>
    <scope>NUCLEOTIDE SEQUENCE</scope>
</reference>
<feature type="non-terminal residue" evidence="1">
    <location>
        <position position="76"/>
    </location>
</feature>
<organism evidence="1">
    <name type="scientific">Brassica napus</name>
    <name type="common">Rape</name>
    <dbReference type="NCBI Taxonomy" id="3708"/>
    <lineage>
        <taxon>Eukaryota</taxon>
        <taxon>Viridiplantae</taxon>
        <taxon>Streptophyta</taxon>
        <taxon>Embryophyta</taxon>
        <taxon>Tracheophyta</taxon>
        <taxon>Spermatophyta</taxon>
        <taxon>Magnoliopsida</taxon>
        <taxon>eudicotyledons</taxon>
        <taxon>Gunneridae</taxon>
        <taxon>Pentapetalae</taxon>
        <taxon>rosids</taxon>
        <taxon>malvids</taxon>
        <taxon>Brassicales</taxon>
        <taxon>Brassicaceae</taxon>
        <taxon>Brassiceae</taxon>
        <taxon>Brassica</taxon>
    </lineage>
</organism>
<protein>
    <submittedName>
        <fullName evidence="1">(rape) hypothetical protein</fullName>
    </submittedName>
</protein>
<accession>A0A816XTU0</accession>
<sequence length="76" mass="8628">MPNAIVVDARNETHSTFFFLRLKKAALTWVSLSWNPSHPKRGIHVYICPTHRVSPSWNSDTNDVLCFSACQVQSRG</sequence>
<gene>
    <name evidence="1" type="ORF">DARMORV10_A01P20120.1</name>
</gene>
<evidence type="ECO:0000313" key="1">
    <source>
        <dbReference type="EMBL" id="CAF2150597.1"/>
    </source>
</evidence>
<proteinExistence type="predicted"/>
<dbReference type="AlphaFoldDB" id="A0A816XTU0"/>
<dbReference type="Proteomes" id="UP001295469">
    <property type="component" value="Chromosome A01"/>
</dbReference>